<evidence type="ECO:0000313" key="2">
    <source>
        <dbReference type="EMBL" id="PWR17140.1"/>
    </source>
</evidence>
<evidence type="ECO:0000313" key="3">
    <source>
        <dbReference type="Proteomes" id="UP000246050"/>
    </source>
</evidence>
<name>A0A317DSX1_9ACTN</name>
<dbReference type="Proteomes" id="UP000246050">
    <property type="component" value="Unassembled WGS sequence"/>
</dbReference>
<protein>
    <submittedName>
        <fullName evidence="2">Low temperature requirement protein A</fullName>
    </submittedName>
</protein>
<accession>A0A317DSX1</accession>
<feature type="transmembrane region" description="Helical" evidence="1">
    <location>
        <begin position="219"/>
        <end position="240"/>
    </location>
</feature>
<keyword evidence="1" id="KW-1133">Transmembrane helix</keyword>
<comment type="caution">
    <text evidence="2">The sequence shown here is derived from an EMBL/GenBank/DDBJ whole genome shotgun (WGS) entry which is preliminary data.</text>
</comment>
<feature type="transmembrane region" description="Helical" evidence="1">
    <location>
        <begin position="187"/>
        <end position="207"/>
    </location>
</feature>
<feature type="transmembrane region" description="Helical" evidence="1">
    <location>
        <begin position="252"/>
        <end position="278"/>
    </location>
</feature>
<dbReference type="AlphaFoldDB" id="A0A317DSX1"/>
<keyword evidence="1" id="KW-0812">Transmembrane</keyword>
<organism evidence="2 3">
    <name type="scientific">Micromonospora sicca</name>
    <dbReference type="NCBI Taxonomy" id="2202420"/>
    <lineage>
        <taxon>Bacteria</taxon>
        <taxon>Bacillati</taxon>
        <taxon>Actinomycetota</taxon>
        <taxon>Actinomycetes</taxon>
        <taxon>Micromonosporales</taxon>
        <taxon>Micromonosporaceae</taxon>
        <taxon>Micromonospora</taxon>
    </lineage>
</organism>
<gene>
    <name evidence="2" type="ORF">DKT69_01770</name>
</gene>
<dbReference type="Pfam" id="PF06772">
    <property type="entry name" value="LtrA"/>
    <property type="match status" value="1"/>
</dbReference>
<sequence>MAGFLLTSVAIPAAFTDTGLLFALGYLVLNGVHLIMFSRSDARAVVPRLASYNLGAALLIVLAAFVDAPATYALWLAAALVQAALPYLTPGHSWIRVASTFHVSAGHFVERHGLLVIIALGETVVAIGAGVDVRHVTAGTAGAIVMGLALPAAMWWTYFTDTRNAVASLTTATPSARTHLAARTYVLPHYLILLGIIATAAGIHAAVSHPGEPASIGAALALSGGVALFLTGVAGARLGLRLGLPLARPAGATAALATLPLGIGTVAGAQLAAAIGVLTVMPLAGPLRGEPHTATT</sequence>
<feature type="transmembrane region" description="Helical" evidence="1">
    <location>
        <begin position="72"/>
        <end position="91"/>
    </location>
</feature>
<dbReference type="EMBL" id="QGKS01000067">
    <property type="protein sequence ID" value="PWR17140.1"/>
    <property type="molecule type" value="Genomic_DNA"/>
</dbReference>
<feature type="transmembrane region" description="Helical" evidence="1">
    <location>
        <begin position="112"/>
        <end position="131"/>
    </location>
</feature>
<keyword evidence="1" id="KW-0472">Membrane</keyword>
<reference evidence="2 3" key="1">
    <citation type="submission" date="2018-05" db="EMBL/GenBank/DDBJ databases">
        <title>Micromonosporas from Atacama Desert.</title>
        <authorList>
            <person name="Carro L."/>
            <person name="Golinska P."/>
            <person name="Klenk H.-P."/>
            <person name="Goodfellow M."/>
        </authorList>
    </citation>
    <scope>NUCLEOTIDE SEQUENCE [LARGE SCALE GENOMIC DNA]</scope>
    <source>
        <strain evidence="2 3">4G51</strain>
    </source>
</reference>
<evidence type="ECO:0000256" key="1">
    <source>
        <dbReference type="SAM" id="Phobius"/>
    </source>
</evidence>
<proteinExistence type="predicted"/>
<feature type="transmembrane region" description="Helical" evidence="1">
    <location>
        <begin position="20"/>
        <end position="37"/>
    </location>
</feature>
<feature type="transmembrane region" description="Helical" evidence="1">
    <location>
        <begin position="49"/>
        <end position="66"/>
    </location>
</feature>
<feature type="transmembrane region" description="Helical" evidence="1">
    <location>
        <begin position="137"/>
        <end position="159"/>
    </location>
</feature>
<dbReference type="PANTHER" id="PTHR36840">
    <property type="entry name" value="BLL5714 PROTEIN"/>
    <property type="match status" value="1"/>
</dbReference>
<dbReference type="PANTHER" id="PTHR36840:SF1">
    <property type="entry name" value="BLL5714 PROTEIN"/>
    <property type="match status" value="1"/>
</dbReference>
<dbReference type="InterPro" id="IPR010640">
    <property type="entry name" value="Low_temperature_requirement_A"/>
</dbReference>
<dbReference type="OrthoDB" id="7698234at2"/>